<keyword evidence="3 6" id="KW-0238">DNA-binding</keyword>
<organism evidence="6 7">
    <name type="scientific">Pseudomonas deceptionensis</name>
    <dbReference type="NCBI Taxonomy" id="882211"/>
    <lineage>
        <taxon>Bacteria</taxon>
        <taxon>Pseudomonadati</taxon>
        <taxon>Pseudomonadota</taxon>
        <taxon>Gammaproteobacteria</taxon>
        <taxon>Pseudomonadales</taxon>
        <taxon>Pseudomonadaceae</taxon>
        <taxon>Pseudomonas</taxon>
    </lineage>
</organism>
<dbReference type="Pfam" id="PF03466">
    <property type="entry name" value="LysR_substrate"/>
    <property type="match status" value="1"/>
</dbReference>
<dbReference type="EMBL" id="FNUD01000002">
    <property type="protein sequence ID" value="SEF01544.1"/>
    <property type="molecule type" value="Genomic_DNA"/>
</dbReference>
<dbReference type="InterPro" id="IPR036390">
    <property type="entry name" value="WH_DNA-bd_sf"/>
</dbReference>
<sequence>MNWDDLKVFIFVAKSNNVTEAGNSLNVSASTVSRKIAALEDSLSTVLFLKNTNGYFLTEAGSALLPLALETQERFKLIERQMSQPGNRMAGQVRIDCPELMGTHLIMPGLAGFRDQYPEISFDFINTAVSSKLTQSHSDIIIRLRRPENGNFTMRRVGTLMQGLFCSEGYAAANRLPAKPDDLKHHYLIGWTEEMSYMPLAQWLNEVSRDQKLWMRVPNLNAQLKAVEADLGIAALPTYVAHQSGLRQVLADSPLHSSDIWLLRNQATQGVGRVDQVVDYLMELFQSKTAPMH</sequence>
<dbReference type="Gene3D" id="1.10.10.10">
    <property type="entry name" value="Winged helix-like DNA-binding domain superfamily/Winged helix DNA-binding domain"/>
    <property type="match status" value="1"/>
</dbReference>
<dbReference type="InterPro" id="IPR058163">
    <property type="entry name" value="LysR-type_TF_proteobact-type"/>
</dbReference>
<keyword evidence="4" id="KW-0804">Transcription</keyword>
<dbReference type="PATRIC" id="fig|882211.3.peg.3879"/>
<proteinExistence type="inferred from homology"/>
<evidence type="ECO:0000313" key="7">
    <source>
        <dbReference type="Proteomes" id="UP000183613"/>
    </source>
</evidence>
<dbReference type="InterPro" id="IPR005119">
    <property type="entry name" value="LysR_subst-bd"/>
</dbReference>
<dbReference type="PROSITE" id="PS50931">
    <property type="entry name" value="HTH_LYSR"/>
    <property type="match status" value="1"/>
</dbReference>
<dbReference type="InterPro" id="IPR000847">
    <property type="entry name" value="LysR_HTH_N"/>
</dbReference>
<protein>
    <submittedName>
        <fullName evidence="6">DNA-binding transcriptional regulator, LysR family</fullName>
    </submittedName>
</protein>
<evidence type="ECO:0000256" key="2">
    <source>
        <dbReference type="ARBA" id="ARBA00023015"/>
    </source>
</evidence>
<dbReference type="Gene3D" id="3.40.190.290">
    <property type="match status" value="1"/>
</dbReference>
<dbReference type="PANTHER" id="PTHR30537:SF3">
    <property type="entry name" value="TRANSCRIPTIONAL REGULATORY PROTEIN"/>
    <property type="match status" value="1"/>
</dbReference>
<evidence type="ECO:0000256" key="3">
    <source>
        <dbReference type="ARBA" id="ARBA00023125"/>
    </source>
</evidence>
<keyword evidence="2" id="KW-0805">Transcription regulation</keyword>
<dbReference type="GO" id="GO:0043565">
    <property type="term" value="F:sequence-specific DNA binding"/>
    <property type="evidence" value="ECO:0007669"/>
    <property type="project" value="TreeGrafter"/>
</dbReference>
<dbReference type="GO" id="GO:0006351">
    <property type="term" value="P:DNA-templated transcription"/>
    <property type="evidence" value="ECO:0007669"/>
    <property type="project" value="TreeGrafter"/>
</dbReference>
<dbReference type="RefSeq" id="WP_048361512.1">
    <property type="nucleotide sequence ID" value="NZ_FNUD01000002.1"/>
</dbReference>
<dbReference type="PANTHER" id="PTHR30537">
    <property type="entry name" value="HTH-TYPE TRANSCRIPTIONAL REGULATOR"/>
    <property type="match status" value="1"/>
</dbReference>
<dbReference type="SUPFAM" id="SSF46785">
    <property type="entry name" value="Winged helix' DNA-binding domain"/>
    <property type="match status" value="1"/>
</dbReference>
<comment type="caution">
    <text evidence="6">The sequence shown here is derived from an EMBL/GenBank/DDBJ whole genome shotgun (WGS) entry which is preliminary data.</text>
</comment>
<dbReference type="Proteomes" id="UP000183613">
    <property type="component" value="Unassembled WGS sequence"/>
</dbReference>
<evidence type="ECO:0000259" key="5">
    <source>
        <dbReference type="PROSITE" id="PS50931"/>
    </source>
</evidence>
<accession>A0A0J6FZA7</accession>
<feature type="domain" description="HTH lysR-type" evidence="5">
    <location>
        <begin position="1"/>
        <end position="58"/>
    </location>
</feature>
<reference evidence="6" key="1">
    <citation type="submission" date="2016-10" db="EMBL/GenBank/DDBJ databases">
        <authorList>
            <person name="Varghese N."/>
            <person name="Submissions S."/>
        </authorList>
    </citation>
    <scope>NUCLEOTIDE SEQUENCE [LARGE SCALE GENOMIC DNA]</scope>
    <source>
        <strain evidence="6">LMG 25555</strain>
    </source>
</reference>
<dbReference type="GO" id="GO:0003700">
    <property type="term" value="F:DNA-binding transcription factor activity"/>
    <property type="evidence" value="ECO:0007669"/>
    <property type="project" value="InterPro"/>
</dbReference>
<name>A0A0J6FZA7_PSEDM</name>
<gene>
    <name evidence="6" type="ORF">SAMN04489800_3611</name>
</gene>
<evidence type="ECO:0000313" key="6">
    <source>
        <dbReference type="EMBL" id="SEF01544.1"/>
    </source>
</evidence>
<evidence type="ECO:0000256" key="4">
    <source>
        <dbReference type="ARBA" id="ARBA00023163"/>
    </source>
</evidence>
<dbReference type="OrthoDB" id="570111at2"/>
<dbReference type="InterPro" id="IPR036388">
    <property type="entry name" value="WH-like_DNA-bd_sf"/>
</dbReference>
<evidence type="ECO:0000256" key="1">
    <source>
        <dbReference type="ARBA" id="ARBA00009437"/>
    </source>
</evidence>
<dbReference type="AlphaFoldDB" id="A0A0J6FZA7"/>
<keyword evidence="7" id="KW-1185">Reference proteome</keyword>
<comment type="similarity">
    <text evidence="1">Belongs to the LysR transcriptional regulatory family.</text>
</comment>
<dbReference type="SUPFAM" id="SSF53850">
    <property type="entry name" value="Periplasmic binding protein-like II"/>
    <property type="match status" value="1"/>
</dbReference>
<dbReference type="Pfam" id="PF00126">
    <property type="entry name" value="HTH_1"/>
    <property type="match status" value="1"/>
</dbReference>